<reference evidence="8" key="1">
    <citation type="journal article" date="2020" name="Stud. Mycol.">
        <title>101 Dothideomycetes genomes: a test case for predicting lifestyles and emergence of pathogens.</title>
        <authorList>
            <person name="Haridas S."/>
            <person name="Albert R."/>
            <person name="Binder M."/>
            <person name="Bloem J."/>
            <person name="Labutti K."/>
            <person name="Salamov A."/>
            <person name="Andreopoulos B."/>
            <person name="Baker S."/>
            <person name="Barry K."/>
            <person name="Bills G."/>
            <person name="Bluhm B."/>
            <person name="Cannon C."/>
            <person name="Castanera R."/>
            <person name="Culley D."/>
            <person name="Daum C."/>
            <person name="Ezra D."/>
            <person name="Gonzalez J."/>
            <person name="Henrissat B."/>
            <person name="Kuo A."/>
            <person name="Liang C."/>
            <person name="Lipzen A."/>
            <person name="Lutzoni F."/>
            <person name="Magnuson J."/>
            <person name="Mondo S."/>
            <person name="Nolan M."/>
            <person name="Ohm R."/>
            <person name="Pangilinan J."/>
            <person name="Park H.-J."/>
            <person name="Ramirez L."/>
            <person name="Alfaro M."/>
            <person name="Sun H."/>
            <person name="Tritt A."/>
            <person name="Yoshinaga Y."/>
            <person name="Zwiers L.-H."/>
            <person name="Turgeon B."/>
            <person name="Goodwin S."/>
            <person name="Spatafora J."/>
            <person name="Crous P."/>
            <person name="Grigoriev I."/>
        </authorList>
    </citation>
    <scope>NUCLEOTIDE SEQUENCE</scope>
    <source>
        <strain evidence="8">CBS 480.64</strain>
    </source>
</reference>
<proteinExistence type="predicted"/>
<protein>
    <submittedName>
        <fullName evidence="8">Pali-domain-containing protein</fullName>
    </submittedName>
</protein>
<evidence type="ECO:0000313" key="8">
    <source>
        <dbReference type="EMBL" id="KAF2861490.1"/>
    </source>
</evidence>
<evidence type="ECO:0000256" key="2">
    <source>
        <dbReference type="ARBA" id="ARBA00022692"/>
    </source>
</evidence>
<keyword evidence="7" id="KW-0732">Signal</keyword>
<dbReference type="PANTHER" id="PTHR28013">
    <property type="entry name" value="PROTEIN DCV1-RELATED"/>
    <property type="match status" value="1"/>
</dbReference>
<keyword evidence="9" id="KW-1185">Reference proteome</keyword>
<evidence type="ECO:0000256" key="3">
    <source>
        <dbReference type="ARBA" id="ARBA00022989"/>
    </source>
</evidence>
<dbReference type="PANTHER" id="PTHR28013:SF3">
    <property type="entry name" value="PROTEIN DCV1-RELATED"/>
    <property type="match status" value="1"/>
</dbReference>
<sequence>MGLLRPATPLALIFLAAFVCLLLSTLSAPIIHSIPLGSYQGYNFGVLGYCNGNDCHGPQLGYSTDGLFKGGDGAANFNLPSSARQTLSSILIIHPIAALMVLICLGLALAAHFHGPSNSPRYLLALLILTIPTLLVTLLAFLVDVLLFQPHTRWGGWIVLAATILIILSTIVTCVMRRTLVSRKARKKRIAENADMNGSNYFNQRNQQRLMTDELPRADSPPPTAPKFATFDASPARDPTSMDGVDAMSTGAPSVDDPPRGGVRGGPVQMRGRGGYGPPRGGMPRPGPSGFSGPM</sequence>
<evidence type="ECO:0000256" key="1">
    <source>
        <dbReference type="ARBA" id="ARBA00004141"/>
    </source>
</evidence>
<organism evidence="8 9">
    <name type="scientific">Piedraia hortae CBS 480.64</name>
    <dbReference type="NCBI Taxonomy" id="1314780"/>
    <lineage>
        <taxon>Eukaryota</taxon>
        <taxon>Fungi</taxon>
        <taxon>Dikarya</taxon>
        <taxon>Ascomycota</taxon>
        <taxon>Pezizomycotina</taxon>
        <taxon>Dothideomycetes</taxon>
        <taxon>Dothideomycetidae</taxon>
        <taxon>Capnodiales</taxon>
        <taxon>Piedraiaceae</taxon>
        <taxon>Piedraia</taxon>
    </lineage>
</organism>
<feature type="non-terminal residue" evidence="8">
    <location>
        <position position="295"/>
    </location>
</feature>
<dbReference type="AlphaFoldDB" id="A0A6A7C1V2"/>
<dbReference type="GO" id="GO:0035838">
    <property type="term" value="C:growing cell tip"/>
    <property type="evidence" value="ECO:0007669"/>
    <property type="project" value="TreeGrafter"/>
</dbReference>
<dbReference type="GO" id="GO:0005886">
    <property type="term" value="C:plasma membrane"/>
    <property type="evidence" value="ECO:0007669"/>
    <property type="project" value="InterPro"/>
</dbReference>
<comment type="subcellular location">
    <subcellularLocation>
        <location evidence="1">Membrane</location>
        <topology evidence="1">Multi-pass membrane protein</topology>
    </subcellularLocation>
</comment>
<feature type="transmembrane region" description="Helical" evidence="6">
    <location>
        <begin position="87"/>
        <end position="110"/>
    </location>
</feature>
<feature type="chain" id="PRO_5025497212" evidence="7">
    <location>
        <begin position="28"/>
        <end position="295"/>
    </location>
</feature>
<dbReference type="InterPro" id="IPR009571">
    <property type="entry name" value="SUR7/Rim9-like_fungi"/>
</dbReference>
<feature type="region of interest" description="Disordered" evidence="5">
    <location>
        <begin position="214"/>
        <end position="295"/>
    </location>
</feature>
<evidence type="ECO:0000256" key="7">
    <source>
        <dbReference type="SAM" id="SignalP"/>
    </source>
</evidence>
<dbReference type="Pfam" id="PF06687">
    <property type="entry name" value="SUR7"/>
    <property type="match status" value="1"/>
</dbReference>
<accession>A0A6A7C1V2</accession>
<dbReference type="OrthoDB" id="2354757at2759"/>
<gene>
    <name evidence="8" type="ORF">K470DRAFT_215043</name>
</gene>
<evidence type="ECO:0000256" key="4">
    <source>
        <dbReference type="ARBA" id="ARBA00023136"/>
    </source>
</evidence>
<keyword evidence="3 6" id="KW-1133">Transmembrane helix</keyword>
<dbReference type="EMBL" id="MU005972">
    <property type="protein sequence ID" value="KAF2861490.1"/>
    <property type="molecule type" value="Genomic_DNA"/>
</dbReference>
<feature type="transmembrane region" description="Helical" evidence="6">
    <location>
        <begin position="122"/>
        <end position="148"/>
    </location>
</feature>
<name>A0A6A7C1V2_9PEZI</name>
<feature type="signal peptide" evidence="7">
    <location>
        <begin position="1"/>
        <end position="27"/>
    </location>
</feature>
<evidence type="ECO:0000313" key="9">
    <source>
        <dbReference type="Proteomes" id="UP000799421"/>
    </source>
</evidence>
<evidence type="ECO:0000256" key="6">
    <source>
        <dbReference type="SAM" id="Phobius"/>
    </source>
</evidence>
<keyword evidence="2 6" id="KW-0812">Transmembrane</keyword>
<evidence type="ECO:0000256" key="5">
    <source>
        <dbReference type="SAM" id="MobiDB-lite"/>
    </source>
</evidence>
<dbReference type="GO" id="GO:0032153">
    <property type="term" value="C:cell division site"/>
    <property type="evidence" value="ECO:0007669"/>
    <property type="project" value="TreeGrafter"/>
</dbReference>
<feature type="transmembrane region" description="Helical" evidence="6">
    <location>
        <begin position="154"/>
        <end position="176"/>
    </location>
</feature>
<keyword evidence="4 6" id="KW-0472">Membrane</keyword>
<dbReference type="Proteomes" id="UP000799421">
    <property type="component" value="Unassembled WGS sequence"/>
</dbReference>
<dbReference type="InterPro" id="IPR051380">
    <property type="entry name" value="pH-response_reg_palI/RIM9"/>
</dbReference>